<evidence type="ECO:0000313" key="3">
    <source>
        <dbReference type="EMBL" id="CAA0395602.1"/>
    </source>
</evidence>
<dbReference type="InterPro" id="IPR004314">
    <property type="entry name" value="Neprosin"/>
</dbReference>
<feature type="domain" description="Neprosin PEP catalytic" evidence="2">
    <location>
        <begin position="76"/>
        <end position="321"/>
    </location>
</feature>
<dbReference type="InterPro" id="IPR053168">
    <property type="entry name" value="Glutamic_endopeptidase"/>
</dbReference>
<dbReference type="Gene3D" id="3.90.1320.10">
    <property type="entry name" value="Outer-capsid protein sigma 3, large lobe"/>
    <property type="match status" value="1"/>
</dbReference>
<organism evidence="3 4">
    <name type="scientific">Arabidopsis thaliana</name>
    <name type="common">Mouse-ear cress</name>
    <dbReference type="NCBI Taxonomy" id="3702"/>
    <lineage>
        <taxon>Eukaryota</taxon>
        <taxon>Viridiplantae</taxon>
        <taxon>Streptophyta</taxon>
        <taxon>Embryophyta</taxon>
        <taxon>Tracheophyta</taxon>
        <taxon>Spermatophyta</taxon>
        <taxon>Magnoliopsida</taxon>
        <taxon>eudicotyledons</taxon>
        <taxon>Gunneridae</taxon>
        <taxon>Pentapetalae</taxon>
        <taxon>rosids</taxon>
        <taxon>malvids</taxon>
        <taxon>Brassicales</taxon>
        <taxon>Brassicaceae</taxon>
        <taxon>Camelineae</taxon>
        <taxon>Arabidopsis</taxon>
    </lineage>
</organism>
<feature type="signal peptide" evidence="1">
    <location>
        <begin position="1"/>
        <end position="23"/>
    </location>
</feature>
<evidence type="ECO:0000313" key="4">
    <source>
        <dbReference type="Proteomes" id="UP000434276"/>
    </source>
</evidence>
<protein>
    <recommendedName>
        <fullName evidence="2">Neprosin PEP catalytic domain-containing protein</fullName>
    </recommendedName>
</protein>
<dbReference type="EMBL" id="CACSHJ010000095">
    <property type="protein sequence ID" value="CAA0395602.1"/>
    <property type="molecule type" value="Genomic_DNA"/>
</dbReference>
<evidence type="ECO:0000256" key="1">
    <source>
        <dbReference type="SAM" id="SignalP"/>
    </source>
</evidence>
<evidence type="ECO:0000259" key="2">
    <source>
        <dbReference type="PROSITE" id="PS52045"/>
    </source>
</evidence>
<dbReference type="ExpressionAtlas" id="A0A5S9XTD0">
    <property type="expression patterns" value="baseline and differential"/>
</dbReference>
<gene>
    <name evidence="3" type="ORF">C24_LOCUS18344</name>
</gene>
<dbReference type="PANTHER" id="PTHR31589">
    <property type="entry name" value="PROTEIN, PUTATIVE (DUF239)-RELATED-RELATED"/>
    <property type="match status" value="1"/>
</dbReference>
<dbReference type="Pfam" id="PF03080">
    <property type="entry name" value="Neprosin"/>
    <property type="match status" value="1"/>
</dbReference>
<dbReference type="PANTHER" id="PTHR31589:SF248">
    <property type="entry name" value="CARBOXYL-TERMINAL PROTEINASE-LIKE PROTEIN (DUF239)-RELATED"/>
    <property type="match status" value="1"/>
</dbReference>
<reference evidence="3 4" key="1">
    <citation type="submission" date="2019-12" db="EMBL/GenBank/DDBJ databases">
        <authorList>
            <person name="Jiao W.-B."/>
            <person name="Schneeberger K."/>
        </authorList>
    </citation>
    <scope>NUCLEOTIDE SEQUENCE [LARGE SCALE GENOMIC DNA]</scope>
    <source>
        <strain evidence="4">cv. C24</strain>
    </source>
</reference>
<feature type="chain" id="PRO_5025002789" description="Neprosin PEP catalytic domain-containing protein" evidence="1">
    <location>
        <begin position="24"/>
        <end position="322"/>
    </location>
</feature>
<dbReference type="AlphaFoldDB" id="A0A5S9XTD0"/>
<dbReference type="Proteomes" id="UP000434276">
    <property type="component" value="Unassembled WGS sequence"/>
</dbReference>
<dbReference type="OrthoDB" id="1048818at2759"/>
<proteinExistence type="predicted"/>
<sequence length="322" mass="36235">MHLQNSMILSLFFFFYLVATTHAKDDQFFECVDFYKQPSLQHPLLKHHKLQIMSSPRRSTICPRGMVPIQKFRNNANNLNAQVAVNHATLDTKFASEKYHGASAVLSIHNPTFSGKATRSNIWIEKGAPQGLNCIIFGWAIEPKFYGDNKTHFTTYWSNDGFYKTGCYNTVCKGFIQHFSDLYPGKPFDQVSTYGGRQVAANLSIIRDGPTGNWMLMNSGALVGYWPKELFSHLGLGADTIRYGGLTVGGAPMGNGKFPDKGNDLSKSSYFKDMKYVDANFKYNPISELEMIVNTPKPYCFRLNYVKDQQTITYGGPGPCPY</sequence>
<keyword evidence="1" id="KW-0732">Signal</keyword>
<dbReference type="PROSITE" id="PS52045">
    <property type="entry name" value="NEPROSIN_PEP_CD"/>
    <property type="match status" value="1"/>
</dbReference>
<name>A0A5S9XTD0_ARATH</name>
<accession>A0A5S9XTD0</accession>